<sequence length="276" mass="31543">MPSRSHLEMFDKIKPKLELGISISSFWASNPSNESRGERFLIKGPFISTTLISIFAITYMVNTFEGRLTTNLALSFLCCFGSLQICSKTLSMRYHRDKLIKLLNKAEFLHNNFENEELSTIGERNLKKFSDIWLIFCKIGTTSYLVAILLFSLTNALKGKLGIIFQIPLVPIDLPYYTEIMLFVQFILVIFGCISIIFTELGVAYHGFQIMAASDILFDYISINKDKIQECPDFLKIITIRYCDIVENINLLKSVISFSVLVQFVFSAFMSLAIFF</sequence>
<evidence type="ECO:0000256" key="1">
    <source>
        <dbReference type="ARBA" id="ARBA00004141"/>
    </source>
</evidence>
<dbReference type="InterPro" id="IPR004117">
    <property type="entry name" value="7tm6_olfct_rcpt"/>
</dbReference>
<reference evidence="9" key="1">
    <citation type="submission" date="2022-08" db="UniProtKB">
        <authorList>
            <consortium name="EnsemblMetazoa"/>
        </authorList>
    </citation>
    <scope>IDENTIFICATION</scope>
    <source>
        <strain evidence="9">Israel</strain>
    </source>
</reference>
<evidence type="ECO:0000256" key="8">
    <source>
        <dbReference type="ARBA" id="ARBA00023224"/>
    </source>
</evidence>
<organism evidence="9 10">
    <name type="scientific">Phlebotomus papatasi</name>
    <name type="common">Sandfly</name>
    <dbReference type="NCBI Taxonomy" id="29031"/>
    <lineage>
        <taxon>Eukaryota</taxon>
        <taxon>Metazoa</taxon>
        <taxon>Ecdysozoa</taxon>
        <taxon>Arthropoda</taxon>
        <taxon>Hexapoda</taxon>
        <taxon>Insecta</taxon>
        <taxon>Pterygota</taxon>
        <taxon>Neoptera</taxon>
        <taxon>Endopterygota</taxon>
        <taxon>Diptera</taxon>
        <taxon>Nematocera</taxon>
        <taxon>Psychodoidea</taxon>
        <taxon>Psychodidae</taxon>
        <taxon>Phlebotomus</taxon>
        <taxon>Phlebotomus</taxon>
    </lineage>
</organism>
<keyword evidence="3" id="KW-0812">Transmembrane</keyword>
<dbReference type="GO" id="GO:0016020">
    <property type="term" value="C:membrane"/>
    <property type="evidence" value="ECO:0007669"/>
    <property type="project" value="UniProtKB-SubCell"/>
</dbReference>
<evidence type="ECO:0000256" key="6">
    <source>
        <dbReference type="ARBA" id="ARBA00023136"/>
    </source>
</evidence>
<dbReference type="GO" id="GO:0004984">
    <property type="term" value="F:olfactory receptor activity"/>
    <property type="evidence" value="ECO:0007669"/>
    <property type="project" value="InterPro"/>
</dbReference>
<dbReference type="Proteomes" id="UP000092462">
    <property type="component" value="Unassembled WGS sequence"/>
</dbReference>
<evidence type="ECO:0000256" key="3">
    <source>
        <dbReference type="ARBA" id="ARBA00022692"/>
    </source>
</evidence>
<dbReference type="VEuPathDB" id="VectorBase:PPAI013217"/>
<keyword evidence="8" id="KW-0807">Transducer</keyword>
<evidence type="ECO:0000256" key="4">
    <source>
        <dbReference type="ARBA" id="ARBA00022725"/>
    </source>
</evidence>
<dbReference type="AlphaFoldDB" id="A0A3F2ZEF2"/>
<evidence type="ECO:0000256" key="7">
    <source>
        <dbReference type="ARBA" id="ARBA00023170"/>
    </source>
</evidence>
<name>A0A3F2ZEF2_PHLPP</name>
<proteinExistence type="predicted"/>
<accession>A0A3F2ZEF2</accession>
<comment type="subcellular location">
    <subcellularLocation>
        <location evidence="1">Membrane</location>
        <topology evidence="1">Multi-pass membrane protein</topology>
    </subcellularLocation>
</comment>
<dbReference type="GO" id="GO:0005549">
    <property type="term" value="F:odorant binding"/>
    <property type="evidence" value="ECO:0007669"/>
    <property type="project" value="InterPro"/>
</dbReference>
<keyword evidence="4" id="KW-0552">Olfaction</keyword>
<evidence type="ECO:0000256" key="2">
    <source>
        <dbReference type="ARBA" id="ARBA00022606"/>
    </source>
</evidence>
<keyword evidence="2" id="KW-0716">Sensory transduction</keyword>
<dbReference type="EnsemblMetazoa" id="PPAI013217-RA">
    <property type="protein sequence ID" value="PPAI013217-PA"/>
    <property type="gene ID" value="PPAI013217"/>
</dbReference>
<evidence type="ECO:0000313" key="10">
    <source>
        <dbReference type="Proteomes" id="UP000092462"/>
    </source>
</evidence>
<evidence type="ECO:0000256" key="5">
    <source>
        <dbReference type="ARBA" id="ARBA00022989"/>
    </source>
</evidence>
<dbReference type="Pfam" id="PF02949">
    <property type="entry name" value="7tm_6"/>
    <property type="match status" value="1"/>
</dbReference>
<evidence type="ECO:0000313" key="9">
    <source>
        <dbReference type="EnsemblMetazoa" id="PPAI013217-PA"/>
    </source>
</evidence>
<keyword evidence="6" id="KW-0472">Membrane</keyword>
<keyword evidence="10" id="KW-1185">Reference proteome</keyword>
<keyword evidence="7" id="KW-0675">Receptor</keyword>
<keyword evidence="5" id="KW-1133">Transmembrane helix</keyword>
<dbReference type="EMBL" id="AJVK01001710">
    <property type="status" value="NOT_ANNOTATED_CDS"/>
    <property type="molecule type" value="Genomic_DNA"/>
</dbReference>
<protein>
    <submittedName>
        <fullName evidence="9">Uncharacterized protein</fullName>
    </submittedName>
</protein>
<dbReference type="GO" id="GO:0007165">
    <property type="term" value="P:signal transduction"/>
    <property type="evidence" value="ECO:0007669"/>
    <property type="project" value="UniProtKB-KW"/>
</dbReference>